<dbReference type="Pfam" id="PF21530">
    <property type="entry name" value="Pif1_2B_dom"/>
    <property type="match status" value="1"/>
</dbReference>
<name>A0ABQ9GQ23_9NEOP</name>
<reference evidence="3 4" key="1">
    <citation type="submission" date="2023-02" db="EMBL/GenBank/DDBJ databases">
        <title>LHISI_Scaffold_Assembly.</title>
        <authorList>
            <person name="Stuart O.P."/>
            <person name="Cleave R."/>
            <person name="Magrath M.J.L."/>
            <person name="Mikheyev A.S."/>
        </authorList>
    </citation>
    <scope>NUCLEOTIDE SEQUENCE [LARGE SCALE GENOMIC DNA]</scope>
    <source>
        <strain evidence="3">Daus_M_001</strain>
        <tissue evidence="3">Leg muscle</tissue>
    </source>
</reference>
<evidence type="ECO:0000313" key="4">
    <source>
        <dbReference type="Proteomes" id="UP001159363"/>
    </source>
</evidence>
<dbReference type="PANTHER" id="PTHR23274:SF51">
    <property type="entry name" value="OS03G0423850 PROTEIN"/>
    <property type="match status" value="1"/>
</dbReference>
<keyword evidence="4" id="KW-1185">Reference proteome</keyword>
<accession>A0ABQ9GQ23</accession>
<gene>
    <name evidence="3" type="ORF">PR048_024972</name>
</gene>
<dbReference type="Proteomes" id="UP001159363">
    <property type="component" value="Chromosome 9"/>
</dbReference>
<sequence length="648" mass="72031">MDVNELNFEIQNEIAGELRTYKSVDSATNQDDVNYSPEFLNSLDLPGLPPHNLQLKVGSVIIMLRNINQPCLCNGTRLAVKKLLNNVIEATILKGKYKGEDVLIPRVPMIPTDLPFEFKRLQFPVRLAFAMTINKSQGQSFSVCGINLENPCFTHGQLYVACSRVGKPSDLFVYAPALGRKHCTPYAPRFLTLDAQLHSPLKVRGNLMMVEHLYAFVRLHHRGSKLDPRSDLRSTQKPVAPLEFRAGLKIEMKLISNCRNWRFEISIGHQQPSSTNIDESEIQNHEISLVQLFYIGTKIKLDSGSELGSFYLGSGKMMLQPDTRRGRGSQLKNRDGYSEGEVNYNSKATEDCNIVRMRRLPCTAARWSFTQRRRERREKEIGTYTQREARARARTHALTHAHTHPQTLRTPVTRYLNVSSGGKSVGADVTSRALSVHHRHGGIGEAVTPARSCYYQSLSGLPWGRGWQRGGERVCLVEGMVEVGFPSHSAGPCITGACGLHERQHRVPDWSSSIKLRALIQNDQNQLLPLIASHQGELGLIPGGFSRGSPVSPAPPRHSGPAPVSPLFTLIGSQDLVWLDYSPPTKVNRVRFPTEPPGDFHMRESGRTMTLVGGFSRGSPVPPPLHSGAPPSLPHFPLAGDQDQILRT</sequence>
<dbReference type="InterPro" id="IPR027417">
    <property type="entry name" value="P-loop_NTPase"/>
</dbReference>
<proteinExistence type="predicted"/>
<dbReference type="PANTHER" id="PTHR23274">
    <property type="entry name" value="DNA HELICASE-RELATED"/>
    <property type="match status" value="1"/>
</dbReference>
<dbReference type="SUPFAM" id="SSF52540">
    <property type="entry name" value="P-loop containing nucleoside triphosphate hydrolases"/>
    <property type="match status" value="1"/>
</dbReference>
<comment type="caution">
    <text evidence="3">The sequence shown here is derived from an EMBL/GenBank/DDBJ whole genome shotgun (WGS) entry which is preliminary data.</text>
</comment>
<evidence type="ECO:0000259" key="2">
    <source>
        <dbReference type="Pfam" id="PF21530"/>
    </source>
</evidence>
<dbReference type="CDD" id="cd18809">
    <property type="entry name" value="SF1_C_RecD"/>
    <property type="match status" value="1"/>
</dbReference>
<dbReference type="InterPro" id="IPR049163">
    <property type="entry name" value="Pif1-like_2B_dom"/>
</dbReference>
<protein>
    <recommendedName>
        <fullName evidence="2">DNA helicase Pif1-like 2B domain-containing protein</fullName>
    </recommendedName>
</protein>
<feature type="region of interest" description="Disordered" evidence="1">
    <location>
        <begin position="611"/>
        <end position="648"/>
    </location>
</feature>
<dbReference type="EMBL" id="JARBHB010000010">
    <property type="protein sequence ID" value="KAJ8874130.1"/>
    <property type="molecule type" value="Genomic_DNA"/>
</dbReference>
<evidence type="ECO:0000313" key="3">
    <source>
        <dbReference type="EMBL" id="KAJ8874130.1"/>
    </source>
</evidence>
<organism evidence="3 4">
    <name type="scientific">Dryococelus australis</name>
    <dbReference type="NCBI Taxonomy" id="614101"/>
    <lineage>
        <taxon>Eukaryota</taxon>
        <taxon>Metazoa</taxon>
        <taxon>Ecdysozoa</taxon>
        <taxon>Arthropoda</taxon>
        <taxon>Hexapoda</taxon>
        <taxon>Insecta</taxon>
        <taxon>Pterygota</taxon>
        <taxon>Neoptera</taxon>
        <taxon>Polyneoptera</taxon>
        <taxon>Phasmatodea</taxon>
        <taxon>Verophasmatodea</taxon>
        <taxon>Anareolatae</taxon>
        <taxon>Phasmatidae</taxon>
        <taxon>Eurycanthinae</taxon>
        <taxon>Dryococelus</taxon>
    </lineage>
</organism>
<feature type="domain" description="DNA helicase Pif1-like 2B" evidence="2">
    <location>
        <begin position="38"/>
        <end position="83"/>
    </location>
</feature>
<evidence type="ECO:0000256" key="1">
    <source>
        <dbReference type="SAM" id="MobiDB-lite"/>
    </source>
</evidence>